<name>A0A2R4XF75_9BURK</name>
<dbReference type="Pfam" id="PF01613">
    <property type="entry name" value="Flavin_Reduct"/>
    <property type="match status" value="1"/>
</dbReference>
<dbReference type="GO" id="GO:0010181">
    <property type="term" value="F:FMN binding"/>
    <property type="evidence" value="ECO:0007669"/>
    <property type="project" value="InterPro"/>
</dbReference>
<comment type="similarity">
    <text evidence="4">Belongs to the flavoredoxin family.</text>
</comment>
<dbReference type="PANTHER" id="PTHR33798:SF5">
    <property type="entry name" value="FLAVIN REDUCTASE LIKE DOMAIN-CONTAINING PROTEIN"/>
    <property type="match status" value="1"/>
</dbReference>
<evidence type="ECO:0000256" key="1">
    <source>
        <dbReference type="ARBA" id="ARBA00001917"/>
    </source>
</evidence>
<dbReference type="Gene3D" id="2.30.110.10">
    <property type="entry name" value="Electron Transport, Fmn-binding Protein, Chain A"/>
    <property type="match status" value="1"/>
</dbReference>
<dbReference type="SUPFAM" id="SSF50475">
    <property type="entry name" value="FMN-binding split barrel"/>
    <property type="match status" value="1"/>
</dbReference>
<dbReference type="EMBL" id="CP028901">
    <property type="protein sequence ID" value="AWB32467.1"/>
    <property type="molecule type" value="Genomic_DNA"/>
</dbReference>
<accession>A0A2R4XF75</accession>
<organism evidence="6 7">
    <name type="scientific">Orrella marina</name>
    <dbReference type="NCBI Taxonomy" id="2163011"/>
    <lineage>
        <taxon>Bacteria</taxon>
        <taxon>Pseudomonadati</taxon>
        <taxon>Pseudomonadota</taxon>
        <taxon>Betaproteobacteria</taxon>
        <taxon>Burkholderiales</taxon>
        <taxon>Alcaligenaceae</taxon>
        <taxon>Orrella</taxon>
    </lineage>
</organism>
<dbReference type="Proteomes" id="UP000244571">
    <property type="component" value="Chromosome"/>
</dbReference>
<feature type="domain" description="Flavin reductase like" evidence="5">
    <location>
        <begin position="19"/>
        <end position="167"/>
    </location>
</feature>
<evidence type="ECO:0000256" key="3">
    <source>
        <dbReference type="ARBA" id="ARBA00022643"/>
    </source>
</evidence>
<dbReference type="InterPro" id="IPR012349">
    <property type="entry name" value="Split_barrel_FMN-bd"/>
</dbReference>
<keyword evidence="2" id="KW-0285">Flavoprotein</keyword>
<dbReference type="KEGG" id="boz:DBV39_00655"/>
<evidence type="ECO:0000313" key="6">
    <source>
        <dbReference type="EMBL" id="AWB32467.1"/>
    </source>
</evidence>
<evidence type="ECO:0000256" key="4">
    <source>
        <dbReference type="ARBA" id="ARBA00038054"/>
    </source>
</evidence>
<comment type="cofactor">
    <cofactor evidence="1">
        <name>FMN</name>
        <dbReference type="ChEBI" id="CHEBI:58210"/>
    </cofactor>
</comment>
<dbReference type="RefSeq" id="WP_108619908.1">
    <property type="nucleotide sequence ID" value="NZ_CP028901.1"/>
</dbReference>
<evidence type="ECO:0000256" key="2">
    <source>
        <dbReference type="ARBA" id="ARBA00022630"/>
    </source>
</evidence>
<dbReference type="InterPro" id="IPR002563">
    <property type="entry name" value="Flavin_Rdtase-like_dom"/>
</dbReference>
<dbReference type="SMART" id="SM00903">
    <property type="entry name" value="Flavin_Reduct"/>
    <property type="match status" value="1"/>
</dbReference>
<gene>
    <name evidence="6" type="ORF">DBV39_00655</name>
</gene>
<reference evidence="6 7" key="1">
    <citation type="submission" date="2018-04" db="EMBL/GenBank/DDBJ databases">
        <title>Bordetella sp. HZ20 isolated from seawater.</title>
        <authorList>
            <person name="Sun C."/>
        </authorList>
    </citation>
    <scope>NUCLEOTIDE SEQUENCE [LARGE SCALE GENOMIC DNA]</scope>
    <source>
        <strain evidence="6 7">HZ20</strain>
    </source>
</reference>
<keyword evidence="7" id="KW-1185">Reference proteome</keyword>
<dbReference type="PANTHER" id="PTHR33798">
    <property type="entry name" value="FLAVOPROTEIN OXYGENASE"/>
    <property type="match status" value="1"/>
</dbReference>
<dbReference type="AlphaFoldDB" id="A0A2R4XF75"/>
<dbReference type="OrthoDB" id="5946411at2"/>
<evidence type="ECO:0000313" key="7">
    <source>
        <dbReference type="Proteomes" id="UP000244571"/>
    </source>
</evidence>
<protein>
    <submittedName>
        <fullName evidence="6">Flavin reductase family protein</fullName>
    </submittedName>
</protein>
<evidence type="ECO:0000259" key="5">
    <source>
        <dbReference type="SMART" id="SM00903"/>
    </source>
</evidence>
<keyword evidence="3" id="KW-0288">FMN</keyword>
<dbReference type="GO" id="GO:0016646">
    <property type="term" value="F:oxidoreductase activity, acting on the CH-NH group of donors, NAD or NADP as acceptor"/>
    <property type="evidence" value="ECO:0007669"/>
    <property type="project" value="UniProtKB-ARBA"/>
</dbReference>
<proteinExistence type="inferred from homology"/>
<sequence length="218" mass="24284">MQIDFAKLSTKDRYKMLVSSVVPRPIALVSTIDHNGIVNAAPYSFFNAVCDSPPTVVLGVNSHGPDNAKDTANNIRNTGEFVVNLVTEEIAEGMNITAVDFDPEVDEFDVAGFTHGQSVKVKPPYIVESPISFECRRIVNLELGIGRNLVVGEVLYMHVRDDLIDMDKLYIDTAATHMIGRMHGRGWYTRTRDLFDMPRLDDSKAAEIVKASKDRKKV</sequence>